<dbReference type="FunFam" id="3.40.50.300:FF:001091">
    <property type="entry name" value="Probable disease resistance protein At1g61300"/>
    <property type="match status" value="1"/>
</dbReference>
<dbReference type="Pfam" id="PF23559">
    <property type="entry name" value="WHD_DRP"/>
    <property type="match status" value="1"/>
</dbReference>
<evidence type="ECO:0000313" key="8">
    <source>
        <dbReference type="EMBL" id="CAL1363876.1"/>
    </source>
</evidence>
<gene>
    <name evidence="8" type="ORF">LTRI10_LOCUS10118</name>
</gene>
<dbReference type="Gene3D" id="1.10.8.430">
    <property type="entry name" value="Helical domain of apoptotic protease-activating factors"/>
    <property type="match status" value="1"/>
</dbReference>
<keyword evidence="2" id="KW-0547">Nucleotide-binding</keyword>
<evidence type="ECO:0000259" key="4">
    <source>
        <dbReference type="Pfam" id="PF00931"/>
    </source>
</evidence>
<reference evidence="8 9" key="1">
    <citation type="submission" date="2024-04" db="EMBL/GenBank/DDBJ databases">
        <authorList>
            <person name="Fracassetti M."/>
        </authorList>
    </citation>
    <scope>NUCLEOTIDE SEQUENCE [LARGE SCALE GENOMIC DNA]</scope>
</reference>
<dbReference type="PANTHER" id="PTHR23155:SF1205">
    <property type="entry name" value="DISEASE RESISTANCE PROTEIN RPM1"/>
    <property type="match status" value="1"/>
</dbReference>
<evidence type="ECO:0000259" key="7">
    <source>
        <dbReference type="Pfam" id="PF23598"/>
    </source>
</evidence>
<evidence type="ECO:0000256" key="3">
    <source>
        <dbReference type="ARBA" id="ARBA00022821"/>
    </source>
</evidence>
<dbReference type="CDD" id="cd14798">
    <property type="entry name" value="RX-CC_like"/>
    <property type="match status" value="1"/>
</dbReference>
<dbReference type="PRINTS" id="PR00364">
    <property type="entry name" value="DISEASERSIST"/>
</dbReference>
<dbReference type="InterPro" id="IPR041118">
    <property type="entry name" value="Rx_N"/>
</dbReference>
<organism evidence="8 9">
    <name type="scientific">Linum trigynum</name>
    <dbReference type="NCBI Taxonomy" id="586398"/>
    <lineage>
        <taxon>Eukaryota</taxon>
        <taxon>Viridiplantae</taxon>
        <taxon>Streptophyta</taxon>
        <taxon>Embryophyta</taxon>
        <taxon>Tracheophyta</taxon>
        <taxon>Spermatophyta</taxon>
        <taxon>Magnoliopsida</taxon>
        <taxon>eudicotyledons</taxon>
        <taxon>Gunneridae</taxon>
        <taxon>Pentapetalae</taxon>
        <taxon>rosids</taxon>
        <taxon>fabids</taxon>
        <taxon>Malpighiales</taxon>
        <taxon>Linaceae</taxon>
        <taxon>Linum</taxon>
    </lineage>
</organism>
<dbReference type="InterPro" id="IPR044974">
    <property type="entry name" value="Disease_R_plants"/>
</dbReference>
<evidence type="ECO:0000313" key="9">
    <source>
        <dbReference type="Proteomes" id="UP001497516"/>
    </source>
</evidence>
<dbReference type="InterPro" id="IPR002182">
    <property type="entry name" value="NB-ARC"/>
</dbReference>
<dbReference type="SUPFAM" id="SSF52058">
    <property type="entry name" value="L domain-like"/>
    <property type="match status" value="1"/>
</dbReference>
<dbReference type="EMBL" id="OZ034814">
    <property type="protein sequence ID" value="CAL1363876.1"/>
    <property type="molecule type" value="Genomic_DNA"/>
</dbReference>
<keyword evidence="9" id="KW-1185">Reference proteome</keyword>
<feature type="domain" description="Disease resistance N-terminal" evidence="5">
    <location>
        <begin position="9"/>
        <end position="90"/>
    </location>
</feature>
<protein>
    <submittedName>
        <fullName evidence="8">Uncharacterized protein</fullName>
    </submittedName>
</protein>
<evidence type="ECO:0000259" key="6">
    <source>
        <dbReference type="Pfam" id="PF23559"/>
    </source>
</evidence>
<dbReference type="InterPro" id="IPR055414">
    <property type="entry name" value="LRR_R13L4/SHOC2-like"/>
</dbReference>
<feature type="domain" description="Disease resistance R13L4/SHOC-2-like LRR" evidence="7">
    <location>
        <begin position="559"/>
        <end position="894"/>
    </location>
</feature>
<evidence type="ECO:0000256" key="2">
    <source>
        <dbReference type="ARBA" id="ARBA00022741"/>
    </source>
</evidence>
<dbReference type="GO" id="GO:0043531">
    <property type="term" value="F:ADP binding"/>
    <property type="evidence" value="ECO:0007669"/>
    <property type="project" value="InterPro"/>
</dbReference>
<dbReference type="InterPro" id="IPR032675">
    <property type="entry name" value="LRR_dom_sf"/>
</dbReference>
<dbReference type="PANTHER" id="PTHR23155">
    <property type="entry name" value="DISEASE RESISTANCE PROTEIN RP"/>
    <property type="match status" value="1"/>
</dbReference>
<dbReference type="InterPro" id="IPR038005">
    <property type="entry name" value="RX-like_CC"/>
</dbReference>
<dbReference type="Pfam" id="PF23598">
    <property type="entry name" value="LRR_14"/>
    <property type="match status" value="1"/>
</dbReference>
<dbReference type="Gene3D" id="3.80.10.10">
    <property type="entry name" value="Ribonuclease Inhibitor"/>
    <property type="match status" value="1"/>
</dbReference>
<proteinExistence type="predicted"/>
<dbReference type="SUPFAM" id="SSF52540">
    <property type="entry name" value="P-loop containing nucleoside triphosphate hydrolases"/>
    <property type="match status" value="1"/>
</dbReference>
<name>A0AAV2D4Y3_9ROSI</name>
<dbReference type="FunFam" id="1.10.10.10:FF:000322">
    <property type="entry name" value="Probable disease resistance protein At1g63360"/>
    <property type="match status" value="1"/>
</dbReference>
<dbReference type="AlphaFoldDB" id="A0AAV2D4Y3"/>
<keyword evidence="1" id="KW-0677">Repeat</keyword>
<evidence type="ECO:0000259" key="5">
    <source>
        <dbReference type="Pfam" id="PF18052"/>
    </source>
</evidence>
<feature type="domain" description="NB-ARC" evidence="4">
    <location>
        <begin position="169"/>
        <end position="348"/>
    </location>
</feature>
<dbReference type="GO" id="GO:0098542">
    <property type="term" value="P:defense response to other organism"/>
    <property type="evidence" value="ECO:0007669"/>
    <property type="project" value="TreeGrafter"/>
</dbReference>
<dbReference type="Proteomes" id="UP001497516">
    <property type="component" value="Chromosome 10"/>
</dbReference>
<dbReference type="Pfam" id="PF00931">
    <property type="entry name" value="NB-ARC"/>
    <property type="match status" value="1"/>
</dbReference>
<sequence>MAGLPIDYMAQKMEDFLVKEATLYGEARDQVDAMKQELMSMRSFLEDADYPKSTSSKSKETQVAQVRDLVYDVEDIIDKYMYHINKWRGDHTFVWYAKRTFGFPKYFWERRQIATGLRGLNSMIKTIPERYQRYTVDRQESASGSNPGGTLFNSEAALFLNEDDLVGIEAPKEALVGFLTNGDLQRTTISVVGMGGSGKTTLVANLFNSPAVKQKFDCCAWITVSQTFTIEELLRSLIKEFNKSNTGEGIPTADLSVMSYRELIEKLVAYLEKKAYLVVLDDVWSIDVWSQIKVSLPNGQKGSRVMLTTRMDDIALHFSSEAGSHIYNVKPLDRDKAWELFCRRAFSSRNFKTCPSELQETANELVDKCEGLPLAIASVGGLLATKKCSLGAWTMVLKNLQWELSNNQMLQPIKSILLLSYNDLPYRLKCCFLYFALFPEDHRIWCDRLIRLWMAEGFVEAGENGVLPEEVGMRYIRELIGRNLLQAVRWEMYGDHGKCKMHDLYREIALTISKQEKFCSVHDARSLLREDNSSNPRRLSIQQASSEREVADLVEGISHIRSLIFFARDNHFSLSKLPWSHLRLTRVVDMEKSPLEKLSEQIAVLLNLKYLNLNNTVVKTLPKSIGKLWSLQTLEILSTNIEVLPREVVKLQNLRHLLAGNLKFGSLREYNKLKGVKVPPGADISSLKNLQTLRLVEASGEIVKQLQKMTQLVQLGITNLEGRAQMEDLCSSLQTMQLLRFLVLIASKEEEVLQMDSLNESIASSSSLQLLEYLILCGKLNNFPDWIRSLRSLTTIRLLWSRLPVEEDPVVHLQGMDSLRNVWFNNAYQGTELRFMAGFSNLRALALANLPNLEKLTIGEGGVMPDLGIILIRDCPNLKMISEGIKCLTKLEDLRLENVSRELVERVRGEDRANFQHIPLVTCKYCSSNGSYISERLVL</sequence>
<dbReference type="InterPro" id="IPR027417">
    <property type="entry name" value="P-loop_NTPase"/>
</dbReference>
<dbReference type="Gene3D" id="1.20.5.4130">
    <property type="match status" value="1"/>
</dbReference>
<feature type="domain" description="Disease resistance protein winged helix" evidence="6">
    <location>
        <begin position="437"/>
        <end position="509"/>
    </location>
</feature>
<dbReference type="Pfam" id="PF18052">
    <property type="entry name" value="Rx_N"/>
    <property type="match status" value="1"/>
</dbReference>
<accession>A0AAV2D4Y3</accession>
<dbReference type="Gene3D" id="1.10.10.10">
    <property type="entry name" value="Winged helix-like DNA-binding domain superfamily/Winged helix DNA-binding domain"/>
    <property type="match status" value="1"/>
</dbReference>
<dbReference type="Gene3D" id="3.40.50.300">
    <property type="entry name" value="P-loop containing nucleotide triphosphate hydrolases"/>
    <property type="match status" value="1"/>
</dbReference>
<keyword evidence="3" id="KW-0611">Plant defense</keyword>
<dbReference type="InterPro" id="IPR058922">
    <property type="entry name" value="WHD_DRP"/>
</dbReference>
<evidence type="ECO:0000256" key="1">
    <source>
        <dbReference type="ARBA" id="ARBA00022737"/>
    </source>
</evidence>
<dbReference type="InterPro" id="IPR042197">
    <property type="entry name" value="Apaf_helical"/>
</dbReference>
<dbReference type="InterPro" id="IPR036388">
    <property type="entry name" value="WH-like_DNA-bd_sf"/>
</dbReference>